<dbReference type="PANTHER" id="PTHR10907:SF47">
    <property type="entry name" value="REGUCALCIN"/>
    <property type="match status" value="1"/>
</dbReference>
<dbReference type="GO" id="GO:0005509">
    <property type="term" value="F:calcium ion binding"/>
    <property type="evidence" value="ECO:0007669"/>
    <property type="project" value="TreeGrafter"/>
</dbReference>
<evidence type="ECO:0000313" key="5">
    <source>
        <dbReference type="EMBL" id="CAH0396155.1"/>
    </source>
</evidence>
<evidence type="ECO:0000256" key="2">
    <source>
        <dbReference type="PIRSR" id="PIRSR605511-1"/>
    </source>
</evidence>
<dbReference type="InterPro" id="IPR011042">
    <property type="entry name" value="6-blade_b-propeller_TolB-like"/>
</dbReference>
<proteinExistence type="inferred from homology"/>
<evidence type="ECO:0000259" key="4">
    <source>
        <dbReference type="Pfam" id="PF08450"/>
    </source>
</evidence>
<evidence type="ECO:0000256" key="3">
    <source>
        <dbReference type="PIRSR" id="PIRSR605511-2"/>
    </source>
</evidence>
<feature type="domain" description="SMP-30/Gluconolactonase/LRE-like region" evidence="4">
    <location>
        <begin position="22"/>
        <end position="194"/>
    </location>
</feature>
<comment type="cofactor">
    <cofactor evidence="3">
        <name>Zn(2+)</name>
        <dbReference type="ChEBI" id="CHEBI:29105"/>
    </cofactor>
    <text evidence="3">Binds 1 divalent metal cation per subunit.</text>
</comment>
<dbReference type="PRINTS" id="PR01790">
    <property type="entry name" value="SMP30FAMILY"/>
</dbReference>
<keyword evidence="3" id="KW-0479">Metal-binding</keyword>
<dbReference type="GO" id="GO:0004341">
    <property type="term" value="F:gluconolactonase activity"/>
    <property type="evidence" value="ECO:0007669"/>
    <property type="project" value="TreeGrafter"/>
</dbReference>
<accession>A0A9P0AM05</accession>
<reference evidence="5" key="1">
    <citation type="submission" date="2021-12" db="EMBL/GenBank/DDBJ databases">
        <authorList>
            <person name="King R."/>
        </authorList>
    </citation>
    <scope>NUCLEOTIDE SEQUENCE</scope>
</reference>
<dbReference type="GO" id="GO:0019853">
    <property type="term" value="P:L-ascorbic acid biosynthetic process"/>
    <property type="evidence" value="ECO:0007669"/>
    <property type="project" value="TreeGrafter"/>
</dbReference>
<organism evidence="5 6">
    <name type="scientific">Bemisia tabaci</name>
    <name type="common">Sweetpotato whitefly</name>
    <name type="synonym">Aleurodes tabaci</name>
    <dbReference type="NCBI Taxonomy" id="7038"/>
    <lineage>
        <taxon>Eukaryota</taxon>
        <taxon>Metazoa</taxon>
        <taxon>Ecdysozoa</taxon>
        <taxon>Arthropoda</taxon>
        <taxon>Hexapoda</taxon>
        <taxon>Insecta</taxon>
        <taxon>Pterygota</taxon>
        <taxon>Neoptera</taxon>
        <taxon>Paraneoptera</taxon>
        <taxon>Hemiptera</taxon>
        <taxon>Sternorrhyncha</taxon>
        <taxon>Aleyrodoidea</taxon>
        <taxon>Aleyrodidae</taxon>
        <taxon>Aleyrodinae</taxon>
        <taxon>Bemisia</taxon>
    </lineage>
</organism>
<dbReference type="Proteomes" id="UP001152759">
    <property type="component" value="Chromosome 9"/>
</dbReference>
<feature type="binding site" evidence="3">
    <location>
        <position position="135"/>
    </location>
    <ligand>
        <name>a divalent metal cation</name>
        <dbReference type="ChEBI" id="CHEBI:60240"/>
    </ligand>
</feature>
<keyword evidence="6" id="KW-1185">Reference proteome</keyword>
<evidence type="ECO:0000256" key="1">
    <source>
        <dbReference type="ARBA" id="ARBA00008853"/>
    </source>
</evidence>
<dbReference type="EMBL" id="OU963870">
    <property type="protein sequence ID" value="CAH0396155.1"/>
    <property type="molecule type" value="Genomic_DNA"/>
</dbReference>
<sequence>MYWDGRNNSRPDFVIIGRFDSDAAPGTELSDGKVDCKGQLFVNTRGKLKAGGIPVIRDQASLFRYSKRTCSLEKILDKDKSFYNGLAWNTAYTRFFMVETDEKRVYSFDYDANLGSISNREVLVDFKASNSCQPDGMTIDCSNNLWIACFSFGSVVQVSTESGSILQTLHMPVTDITSVTWGDKDLTTLFVTTSKCGLSEKERREQPLAGSVFAVTGLDTKVFRRTAPISAPSDV</sequence>
<comment type="similarity">
    <text evidence="1">Belongs to the SMP-30/CGR1 family.</text>
</comment>
<dbReference type="PANTHER" id="PTHR10907">
    <property type="entry name" value="REGUCALCIN"/>
    <property type="match status" value="1"/>
</dbReference>
<dbReference type="InterPro" id="IPR005511">
    <property type="entry name" value="SMP-30"/>
</dbReference>
<feature type="active site" description="Proton donor/acceptor" evidence="2">
    <location>
        <position position="135"/>
    </location>
</feature>
<dbReference type="Gene3D" id="2.120.10.30">
    <property type="entry name" value="TolB, C-terminal domain"/>
    <property type="match status" value="1"/>
</dbReference>
<gene>
    <name evidence="5" type="ORF">BEMITA_LOCUS14258</name>
</gene>
<evidence type="ECO:0000313" key="6">
    <source>
        <dbReference type="Proteomes" id="UP001152759"/>
    </source>
</evidence>
<feature type="binding site" evidence="3">
    <location>
        <position position="84"/>
    </location>
    <ligand>
        <name>a divalent metal cation</name>
        <dbReference type="ChEBI" id="CHEBI:60240"/>
    </ligand>
</feature>
<keyword evidence="3" id="KW-0862">Zinc</keyword>
<protein>
    <recommendedName>
        <fullName evidence="4">SMP-30/Gluconolactonase/LRE-like region domain-containing protein</fullName>
    </recommendedName>
</protein>
<name>A0A9P0AM05_BEMTA</name>
<dbReference type="SUPFAM" id="SSF63829">
    <property type="entry name" value="Calcium-dependent phosphotriesterase"/>
    <property type="match status" value="1"/>
</dbReference>
<dbReference type="InterPro" id="IPR013658">
    <property type="entry name" value="SGL"/>
</dbReference>
<dbReference type="Pfam" id="PF08450">
    <property type="entry name" value="SGL"/>
    <property type="match status" value="1"/>
</dbReference>
<dbReference type="AlphaFoldDB" id="A0A9P0AM05"/>